<evidence type="ECO:0000259" key="1">
    <source>
        <dbReference type="Pfam" id="PF13439"/>
    </source>
</evidence>
<protein>
    <submittedName>
        <fullName evidence="2">Glycosyl transferase</fullName>
    </submittedName>
</protein>
<dbReference type="EMBL" id="KY574574">
    <property type="protein sequence ID" value="ARO73146.1"/>
    <property type="molecule type" value="Genomic_DNA"/>
</dbReference>
<accession>A0A1Z1EDY4</accession>
<dbReference type="SUPFAM" id="SSF53756">
    <property type="entry name" value="UDP-Glycosyltransferase/glycogen phosphorylase"/>
    <property type="match status" value="1"/>
</dbReference>
<proteinExistence type="predicted"/>
<dbReference type="RefSeq" id="WP_054412664.1">
    <property type="nucleotide sequence ID" value="NZ_BBVF01000026.1"/>
</dbReference>
<dbReference type="GO" id="GO:0016757">
    <property type="term" value="F:glycosyltransferase activity"/>
    <property type="evidence" value="ECO:0007669"/>
    <property type="project" value="UniProtKB-ARBA"/>
</dbReference>
<keyword evidence="2" id="KW-0808">Transferase</keyword>
<feature type="domain" description="Glycosyltransferase subfamily 4-like N-terminal" evidence="1">
    <location>
        <begin position="20"/>
        <end position="191"/>
    </location>
</feature>
<reference evidence="2" key="1">
    <citation type="journal article" date="2017" name="Carbohydr. Res.">
        <title>Structures and gene clusters of the O-antigens of Escherichia albertii O3, O4, O6, and O7.</title>
        <authorList>
            <person name="Naumenko O.I."/>
            <person name="Zheng H."/>
            <person name="Senchenkova S.N."/>
            <person name="Wang H."/>
            <person name="Li Q."/>
            <person name="Shashkov A.S."/>
            <person name="Wang J."/>
            <person name="Knirel Y.A."/>
            <person name="Xiong Y."/>
        </authorList>
    </citation>
    <scope>NUCLEOTIDE SEQUENCE</scope>
    <source>
        <strain evidence="2">SP140724</strain>
    </source>
</reference>
<sequence>MAKYIFIARNTVPFANPAGLVVYRIAKALSDLGHDVDIFSLNKPTGEQKIPEWLTDGDKIHIKSFDLTKKNNISVYLRFILTLFSKIKKELKENKFIYIVTHTNPLYTHWVGFLCKLFFYKRVKWISSFTDPYVRSPFSGYAKFTVGTGIRILEQKLSFYFSEKIIFVTDTMKNYICRENKSALNKSIVIPFFYLKDWEKRILNCNADRQSRDDQRLIIMHAGSIYGNRDASKFLNALEEHESTILFKNLGVVNQKIQYTSNNILITNPLPYGEMISYLKNTDYILIIDSFFDNIKNPYMPSKVVDAMYLHKPIIGITEKNSELAVFLRKTGNISIPNDRAIISSVLLKIKRKGTCDFSLYADSNLSDKFRELEC</sequence>
<evidence type="ECO:0000313" key="2">
    <source>
        <dbReference type="EMBL" id="ARO73146.1"/>
    </source>
</evidence>
<dbReference type="Pfam" id="PF13439">
    <property type="entry name" value="Glyco_transf_4"/>
    <property type="match status" value="1"/>
</dbReference>
<dbReference type="Gene3D" id="3.40.50.2000">
    <property type="entry name" value="Glycogen Phosphorylase B"/>
    <property type="match status" value="2"/>
</dbReference>
<dbReference type="InterPro" id="IPR028098">
    <property type="entry name" value="Glyco_trans_4-like_N"/>
</dbReference>
<dbReference type="AlphaFoldDB" id="A0A1Z1EDY4"/>
<organism evidence="2">
    <name type="scientific">Escherichia albertii</name>
    <dbReference type="NCBI Taxonomy" id="208962"/>
    <lineage>
        <taxon>Bacteria</taxon>
        <taxon>Pseudomonadati</taxon>
        <taxon>Pseudomonadota</taxon>
        <taxon>Gammaproteobacteria</taxon>
        <taxon>Enterobacterales</taxon>
        <taxon>Enterobacteriaceae</taxon>
        <taxon>Escherichia</taxon>
    </lineage>
</organism>
<name>A0A1Z1EDY4_ESCAL</name>